<protein>
    <submittedName>
        <fullName evidence="12">Multidrug ABC transporter ATP-binding protein</fullName>
    </submittedName>
</protein>
<dbReference type="GO" id="GO:0016887">
    <property type="term" value="F:ATP hydrolysis activity"/>
    <property type="evidence" value="ECO:0007669"/>
    <property type="project" value="InterPro"/>
</dbReference>
<dbReference type="GO" id="GO:0034040">
    <property type="term" value="F:ATPase-coupled lipid transmembrane transporter activity"/>
    <property type="evidence" value="ECO:0007669"/>
    <property type="project" value="TreeGrafter"/>
</dbReference>
<dbReference type="InterPro" id="IPR011527">
    <property type="entry name" value="ABC1_TM_dom"/>
</dbReference>
<feature type="transmembrane region" description="Helical" evidence="9">
    <location>
        <begin position="183"/>
        <end position="203"/>
    </location>
</feature>
<feature type="transmembrane region" description="Helical" evidence="9">
    <location>
        <begin position="82"/>
        <end position="99"/>
    </location>
</feature>
<evidence type="ECO:0000256" key="7">
    <source>
        <dbReference type="ARBA" id="ARBA00022989"/>
    </source>
</evidence>
<feature type="transmembrane region" description="Helical" evidence="9">
    <location>
        <begin position="155"/>
        <end position="177"/>
    </location>
</feature>
<keyword evidence="4 9" id="KW-0812">Transmembrane</keyword>
<dbReference type="Gene3D" id="3.40.50.300">
    <property type="entry name" value="P-loop containing nucleotide triphosphate hydrolases"/>
    <property type="match status" value="1"/>
</dbReference>
<evidence type="ECO:0000256" key="4">
    <source>
        <dbReference type="ARBA" id="ARBA00022692"/>
    </source>
</evidence>
<dbReference type="SUPFAM" id="SSF90123">
    <property type="entry name" value="ABC transporter transmembrane region"/>
    <property type="match status" value="1"/>
</dbReference>
<dbReference type="InterPro" id="IPR003439">
    <property type="entry name" value="ABC_transporter-like_ATP-bd"/>
</dbReference>
<keyword evidence="5" id="KW-0547">Nucleotide-binding</keyword>
<keyword evidence="8 9" id="KW-0472">Membrane</keyword>
<keyword evidence="2" id="KW-0813">Transport</keyword>
<dbReference type="PANTHER" id="PTHR24221">
    <property type="entry name" value="ATP-BINDING CASSETTE SUB-FAMILY B"/>
    <property type="match status" value="1"/>
</dbReference>
<dbReference type="InterPro" id="IPR017871">
    <property type="entry name" value="ABC_transporter-like_CS"/>
</dbReference>
<evidence type="ECO:0000256" key="3">
    <source>
        <dbReference type="ARBA" id="ARBA00022475"/>
    </source>
</evidence>
<dbReference type="SUPFAM" id="SSF52540">
    <property type="entry name" value="P-loop containing nucleoside triphosphate hydrolases"/>
    <property type="match status" value="1"/>
</dbReference>
<proteinExistence type="predicted"/>
<evidence type="ECO:0000256" key="9">
    <source>
        <dbReference type="SAM" id="Phobius"/>
    </source>
</evidence>
<keyword evidence="6 12" id="KW-0067">ATP-binding</keyword>
<comment type="caution">
    <text evidence="12">The sequence shown here is derived from an EMBL/GenBank/DDBJ whole genome shotgun (WGS) entry which is preliminary data.</text>
</comment>
<evidence type="ECO:0000313" key="13">
    <source>
        <dbReference type="Proteomes" id="UP000235081"/>
    </source>
</evidence>
<gene>
    <name evidence="12" type="ORF">CEN46_04545</name>
</gene>
<dbReference type="SMART" id="SM00382">
    <property type="entry name" value="AAA"/>
    <property type="match status" value="1"/>
</dbReference>
<dbReference type="PANTHER" id="PTHR24221:SF646">
    <property type="entry name" value="HAEMOLYSIN SECRETION ATP-BINDING PROTEIN"/>
    <property type="match status" value="1"/>
</dbReference>
<feature type="transmembrane region" description="Helical" evidence="9">
    <location>
        <begin position="269"/>
        <end position="288"/>
    </location>
</feature>
<keyword evidence="3" id="KW-1003">Cell membrane</keyword>
<dbReference type="AlphaFoldDB" id="A0A2N6LLT4"/>
<name>A0A2N6LLT4_9CYAN</name>
<evidence type="ECO:0000256" key="2">
    <source>
        <dbReference type="ARBA" id="ARBA00022448"/>
    </source>
</evidence>
<dbReference type="InterPro" id="IPR039421">
    <property type="entry name" value="Type_1_exporter"/>
</dbReference>
<dbReference type="EMBL" id="NMQE01000117">
    <property type="protein sequence ID" value="PMB26030.1"/>
    <property type="molecule type" value="Genomic_DNA"/>
</dbReference>
<dbReference type="Proteomes" id="UP000235081">
    <property type="component" value="Unassembled WGS sequence"/>
</dbReference>
<feature type="domain" description="ABC transporter" evidence="10">
    <location>
        <begin position="365"/>
        <end position="605"/>
    </location>
</feature>
<evidence type="ECO:0000259" key="10">
    <source>
        <dbReference type="PROSITE" id="PS50893"/>
    </source>
</evidence>
<dbReference type="PROSITE" id="PS50929">
    <property type="entry name" value="ABC_TM1F"/>
    <property type="match status" value="1"/>
</dbReference>
<dbReference type="InterPro" id="IPR036640">
    <property type="entry name" value="ABC1_TM_sf"/>
</dbReference>
<evidence type="ECO:0000259" key="11">
    <source>
        <dbReference type="PROSITE" id="PS50929"/>
    </source>
</evidence>
<dbReference type="RefSeq" id="WP_102180618.1">
    <property type="nucleotide sequence ID" value="NZ_NMQE01000117.1"/>
</dbReference>
<dbReference type="GO" id="GO:0005886">
    <property type="term" value="C:plasma membrane"/>
    <property type="evidence" value="ECO:0007669"/>
    <property type="project" value="UniProtKB-SubCell"/>
</dbReference>
<feature type="transmembrane region" description="Helical" evidence="9">
    <location>
        <begin position="29"/>
        <end position="51"/>
    </location>
</feature>
<accession>A0A2N6LLT4</accession>
<dbReference type="PROSITE" id="PS00211">
    <property type="entry name" value="ABC_TRANSPORTER_1"/>
    <property type="match status" value="1"/>
</dbReference>
<evidence type="ECO:0000256" key="1">
    <source>
        <dbReference type="ARBA" id="ARBA00004651"/>
    </source>
</evidence>
<feature type="domain" description="ABC transmembrane type-1" evidence="11">
    <location>
        <begin position="39"/>
        <end position="330"/>
    </location>
</feature>
<dbReference type="InterPro" id="IPR003593">
    <property type="entry name" value="AAA+_ATPase"/>
</dbReference>
<organism evidence="12 13">
    <name type="scientific">Fischerella thermalis CCMEE 5318</name>
    <dbReference type="NCBI Taxonomy" id="2019666"/>
    <lineage>
        <taxon>Bacteria</taxon>
        <taxon>Bacillati</taxon>
        <taxon>Cyanobacteriota</taxon>
        <taxon>Cyanophyceae</taxon>
        <taxon>Nostocales</taxon>
        <taxon>Hapalosiphonaceae</taxon>
        <taxon>Fischerella</taxon>
    </lineage>
</organism>
<dbReference type="GO" id="GO:0140359">
    <property type="term" value="F:ABC-type transporter activity"/>
    <property type="evidence" value="ECO:0007669"/>
    <property type="project" value="InterPro"/>
</dbReference>
<reference evidence="12 13" key="1">
    <citation type="submission" date="2017-07" db="EMBL/GenBank/DDBJ databases">
        <title>Genomes of Fischerella (Mastigocladus) sp. strains.</title>
        <authorList>
            <person name="Miller S.R."/>
        </authorList>
    </citation>
    <scope>NUCLEOTIDE SEQUENCE [LARGE SCALE GENOMIC DNA]</scope>
    <source>
        <strain evidence="12 13">CCMEE 5318</strain>
    </source>
</reference>
<evidence type="ECO:0000256" key="5">
    <source>
        <dbReference type="ARBA" id="ARBA00022741"/>
    </source>
</evidence>
<comment type="subcellular location">
    <subcellularLocation>
        <location evidence="1">Cell membrane</location>
        <topology evidence="1">Multi-pass membrane protein</topology>
    </subcellularLocation>
</comment>
<evidence type="ECO:0000313" key="12">
    <source>
        <dbReference type="EMBL" id="PMB26030.1"/>
    </source>
</evidence>
<dbReference type="PROSITE" id="PS50893">
    <property type="entry name" value="ABC_TRANSPORTER_2"/>
    <property type="match status" value="1"/>
</dbReference>
<keyword evidence="7 9" id="KW-1133">Transmembrane helix</keyword>
<dbReference type="GO" id="GO:0005524">
    <property type="term" value="F:ATP binding"/>
    <property type="evidence" value="ECO:0007669"/>
    <property type="project" value="UniProtKB-KW"/>
</dbReference>
<dbReference type="FunFam" id="3.40.50.300:FF:000221">
    <property type="entry name" value="Multidrug ABC transporter ATP-binding protein"/>
    <property type="match status" value="1"/>
</dbReference>
<evidence type="ECO:0000256" key="6">
    <source>
        <dbReference type="ARBA" id="ARBA00022840"/>
    </source>
</evidence>
<dbReference type="Pfam" id="PF00005">
    <property type="entry name" value="ABC_tran"/>
    <property type="match status" value="1"/>
</dbReference>
<dbReference type="InterPro" id="IPR027417">
    <property type="entry name" value="P-loop_NTPase"/>
</dbReference>
<dbReference type="Gene3D" id="1.20.1560.10">
    <property type="entry name" value="ABC transporter type 1, transmembrane domain"/>
    <property type="match status" value="1"/>
</dbReference>
<evidence type="ECO:0000256" key="8">
    <source>
        <dbReference type="ARBA" id="ARBA00023136"/>
    </source>
</evidence>
<sequence length="620" mass="69254">MNLQGLDILKRKFRSANTIINHLIKTLSLVWAASGYWTLASMVMLLVQGILPAISLTFTRQVVDNLVVVAGNGLSVANVQKILIPVALMAGIMLLGEFFNSSGEWIRTAQSELVNDYITALIHKQSVAVDYGFYEYSEYNDKLNRAREGASGRSLALLESIGSLLQNSVTLLAMATILIPYGLWLPTILIISAFPAFYVLMYLSKIQYQWSQRTTTDRRWLMYYDYLLTNSSTAAEVRLFDFANHFQSAYQILRRRLVKEQFHLLKLQTLGRFIAAIIALIITGGALAWMGRQVLLGILTLGDLALFFQVFNQGQGIVKELLSNIGKIYRNSLFIGNLFEFLQIQPTIVDPENPVAVPTKPQKEIRFRQVTFRYPGATEAVLENFNLTIPAGKIVAIVGDNGAGKSTLIKLLCRFYDPDSGKIELDGIDLRNFAVKEFRRLITVLFQSPIPYYTTAGENIALGDITALSNQVEIESAAKASGIHEKIMRLPLGYNTMLGKLFPDGTDLSGGQWQRLALARAFFRRAQIIILDEPTSAMDPWAEYDWLERFRTLAEGRTAVVITHRFTLAMQADIIHVMRAGRIVESGNHGELLALGGLYAQSWEAQMESSSSQKVKNGIA</sequence>